<keyword evidence="1" id="KW-0472">Membrane</keyword>
<accession>A0A8H3DMM7</accession>
<dbReference type="Proteomes" id="UP000663831">
    <property type="component" value="Unassembled WGS sequence"/>
</dbReference>
<keyword evidence="1" id="KW-1133">Transmembrane helix</keyword>
<evidence type="ECO:0008006" key="4">
    <source>
        <dbReference type="Google" id="ProtNLM"/>
    </source>
</evidence>
<dbReference type="AlphaFoldDB" id="A0A8H3DMM7"/>
<evidence type="ECO:0000313" key="3">
    <source>
        <dbReference type="Proteomes" id="UP000663831"/>
    </source>
</evidence>
<evidence type="ECO:0000256" key="1">
    <source>
        <dbReference type="SAM" id="Phobius"/>
    </source>
</evidence>
<dbReference type="OrthoDB" id="10292459at2759"/>
<feature type="transmembrane region" description="Helical" evidence="1">
    <location>
        <begin position="98"/>
        <end position="116"/>
    </location>
</feature>
<sequence length="176" mass="19319">MGKIKTSVPVFGVPENALLPILNPPDDIHPALAKVHELVEVLVATIVGYWFFKAIVTAYSNPNRPWRGRGAQQAVVKAPPPVAPAENIRMIPNQFQRYFMFLISAWCSSMVVVWLTNLIGATRLPSAVDLPLDLPRVLDIVNESTGHLTRNVAVASSGVCYLKVGLELVDLVCRTH</sequence>
<protein>
    <recommendedName>
        <fullName evidence="4">Transmembrane protein</fullName>
    </recommendedName>
</protein>
<evidence type="ECO:0000313" key="2">
    <source>
        <dbReference type="EMBL" id="CAE6533061.1"/>
    </source>
</evidence>
<feature type="transmembrane region" description="Helical" evidence="1">
    <location>
        <begin position="41"/>
        <end position="59"/>
    </location>
</feature>
<comment type="caution">
    <text evidence="2">The sequence shown here is derived from an EMBL/GenBank/DDBJ whole genome shotgun (WGS) entry which is preliminary data.</text>
</comment>
<dbReference type="EMBL" id="CAJMWV010007999">
    <property type="protein sequence ID" value="CAE6533061.1"/>
    <property type="molecule type" value="Genomic_DNA"/>
</dbReference>
<proteinExistence type="predicted"/>
<keyword evidence="1" id="KW-0812">Transmembrane</keyword>
<reference evidence="2" key="1">
    <citation type="submission" date="2021-01" db="EMBL/GenBank/DDBJ databases">
        <authorList>
            <person name="Kaushik A."/>
        </authorList>
    </citation>
    <scope>NUCLEOTIDE SEQUENCE</scope>
    <source>
        <strain evidence="2">AG3-1AP</strain>
    </source>
</reference>
<gene>
    <name evidence="2" type="ORF">RDB_LOCUS160276</name>
</gene>
<organism evidence="2 3">
    <name type="scientific">Rhizoctonia solani</name>
    <dbReference type="NCBI Taxonomy" id="456999"/>
    <lineage>
        <taxon>Eukaryota</taxon>
        <taxon>Fungi</taxon>
        <taxon>Dikarya</taxon>
        <taxon>Basidiomycota</taxon>
        <taxon>Agaricomycotina</taxon>
        <taxon>Agaricomycetes</taxon>
        <taxon>Cantharellales</taxon>
        <taxon>Ceratobasidiaceae</taxon>
        <taxon>Rhizoctonia</taxon>
    </lineage>
</organism>
<name>A0A8H3DMM7_9AGAM</name>